<dbReference type="STRING" id="1391654.AKJ09_01562"/>
<feature type="region of interest" description="Disordered" evidence="1">
    <location>
        <begin position="106"/>
        <end position="125"/>
    </location>
</feature>
<evidence type="ECO:0000313" key="3">
    <source>
        <dbReference type="Proteomes" id="UP000064967"/>
    </source>
</evidence>
<evidence type="ECO:0000313" key="2">
    <source>
        <dbReference type="EMBL" id="AKU94898.1"/>
    </source>
</evidence>
<organism evidence="2 3">
    <name type="scientific">Labilithrix luteola</name>
    <dbReference type="NCBI Taxonomy" id="1391654"/>
    <lineage>
        <taxon>Bacteria</taxon>
        <taxon>Pseudomonadati</taxon>
        <taxon>Myxococcota</taxon>
        <taxon>Polyangia</taxon>
        <taxon>Polyangiales</taxon>
        <taxon>Labilitrichaceae</taxon>
        <taxon>Labilithrix</taxon>
    </lineage>
</organism>
<keyword evidence="3" id="KW-1185">Reference proteome</keyword>
<reference evidence="2 3" key="1">
    <citation type="submission" date="2015-08" db="EMBL/GenBank/DDBJ databases">
        <authorList>
            <person name="Babu N.S."/>
            <person name="Beckwith C.J."/>
            <person name="Beseler K.G."/>
            <person name="Brison A."/>
            <person name="Carone J.V."/>
            <person name="Caskin T.P."/>
            <person name="Diamond M."/>
            <person name="Durham M.E."/>
            <person name="Foxe J.M."/>
            <person name="Go M."/>
            <person name="Henderson B.A."/>
            <person name="Jones I.B."/>
            <person name="McGettigan J.A."/>
            <person name="Micheletti S.J."/>
            <person name="Nasrallah M.E."/>
            <person name="Ortiz D."/>
            <person name="Piller C.R."/>
            <person name="Privatt S.R."/>
            <person name="Schneider S.L."/>
            <person name="Sharp S."/>
            <person name="Smith T.C."/>
            <person name="Stanton J.D."/>
            <person name="Ullery H.E."/>
            <person name="Wilson R.J."/>
            <person name="Serrano M.G."/>
            <person name="Buck G."/>
            <person name="Lee V."/>
            <person name="Wang Y."/>
            <person name="Carvalho R."/>
            <person name="Voegtly L."/>
            <person name="Shi R."/>
            <person name="Duckworth R."/>
            <person name="Johnson A."/>
            <person name="Loviza R."/>
            <person name="Walstead R."/>
            <person name="Shah Z."/>
            <person name="Kiflezghi M."/>
            <person name="Wade K."/>
            <person name="Ball S.L."/>
            <person name="Bradley K.W."/>
            <person name="Asai D.J."/>
            <person name="Bowman C.A."/>
            <person name="Russell D.A."/>
            <person name="Pope W.H."/>
            <person name="Jacobs-Sera D."/>
            <person name="Hendrix R.W."/>
            <person name="Hatfull G.F."/>
        </authorList>
    </citation>
    <scope>NUCLEOTIDE SEQUENCE [LARGE SCALE GENOMIC DNA]</scope>
    <source>
        <strain evidence="2 3">DSM 27648</strain>
    </source>
</reference>
<dbReference type="AlphaFoldDB" id="A0A0K1PMZ3"/>
<name>A0A0K1PMZ3_9BACT</name>
<protein>
    <recommendedName>
        <fullName evidence="4">Outer membrane lipoprotein BamD-like domain-containing protein</fullName>
    </recommendedName>
</protein>
<evidence type="ECO:0008006" key="4">
    <source>
        <dbReference type="Google" id="ProtNLM"/>
    </source>
</evidence>
<gene>
    <name evidence="2" type="ORF">AKJ09_01562</name>
</gene>
<dbReference type="KEGG" id="llu:AKJ09_01562"/>
<proteinExistence type="predicted"/>
<evidence type="ECO:0000256" key="1">
    <source>
        <dbReference type="SAM" id="MobiDB-lite"/>
    </source>
</evidence>
<feature type="region of interest" description="Disordered" evidence="1">
    <location>
        <begin position="138"/>
        <end position="166"/>
    </location>
</feature>
<sequence>MKRLLLDESVDGELAELLRSAEQDGPRSPEALEQRRNRIFAAMLIVTGAPRALSFVTNHTGLWRMAKWVPLCAVAATIGVTAWTRSTVERKHVDTNAVATSVVAMHPVSPPEPSDVTLPPSQPETMTASVPGIRIDDLPTALPKPTPSAPPRAKQTTAASATTESETSIDAELAAIEAARRVLASGRASEALSRVHDYRATFTNAHFSDEADVIEVQALVALGRTDEAQSKAQRFLAAHPQSAYAKRIRALVTPKE</sequence>
<accession>A0A0K1PMZ3</accession>
<dbReference type="EMBL" id="CP012333">
    <property type="protein sequence ID" value="AKU94898.1"/>
    <property type="molecule type" value="Genomic_DNA"/>
</dbReference>
<dbReference type="RefSeq" id="WP_146646434.1">
    <property type="nucleotide sequence ID" value="NZ_CP012333.1"/>
</dbReference>
<dbReference type="Proteomes" id="UP000064967">
    <property type="component" value="Chromosome"/>
</dbReference>
<feature type="compositionally biased region" description="Low complexity" evidence="1">
    <location>
        <begin position="156"/>
        <end position="166"/>
    </location>
</feature>